<keyword evidence="1" id="KW-0732">Signal</keyword>
<keyword evidence="2" id="KW-0812">Transmembrane</keyword>
<keyword evidence="2" id="KW-1133">Transmembrane helix</keyword>
<dbReference type="InterPro" id="IPR029052">
    <property type="entry name" value="Metallo-depent_PP-like"/>
</dbReference>
<dbReference type="Gene3D" id="3.60.21.10">
    <property type="match status" value="1"/>
</dbReference>
<dbReference type="OrthoDB" id="9809781at2"/>
<evidence type="ECO:0000259" key="4">
    <source>
        <dbReference type="Pfam" id="PF16656"/>
    </source>
</evidence>
<proteinExistence type="predicted"/>
<reference evidence="5 6" key="1">
    <citation type="submission" date="2017-06" db="EMBL/GenBank/DDBJ databases">
        <authorList>
            <person name="Kim H.J."/>
            <person name="Triplett B.A."/>
        </authorList>
    </citation>
    <scope>NUCLEOTIDE SEQUENCE [LARGE SCALE GENOMIC DNA]</scope>
    <source>
        <strain evidence="5 6">SCA</strain>
    </source>
</reference>
<name>A0A239ARZ7_9FIRM</name>
<dbReference type="Gene3D" id="2.60.40.380">
    <property type="entry name" value="Purple acid phosphatase-like, N-terminal"/>
    <property type="match status" value="1"/>
</dbReference>
<dbReference type="SUPFAM" id="SSF63825">
    <property type="entry name" value="YWTD domain"/>
    <property type="match status" value="1"/>
</dbReference>
<dbReference type="InterPro" id="IPR015914">
    <property type="entry name" value="PAPs_N"/>
</dbReference>
<dbReference type="SUPFAM" id="SSF49363">
    <property type="entry name" value="Purple acid phosphatase, N-terminal domain"/>
    <property type="match status" value="1"/>
</dbReference>
<keyword evidence="2" id="KW-0472">Membrane</keyword>
<feature type="transmembrane region" description="Helical" evidence="2">
    <location>
        <begin position="30"/>
        <end position="54"/>
    </location>
</feature>
<feature type="domain" description="Purple acid phosphatase N-terminal" evidence="4">
    <location>
        <begin position="410"/>
        <end position="495"/>
    </location>
</feature>
<dbReference type="AlphaFoldDB" id="A0A239ARZ7"/>
<dbReference type="Pfam" id="PF00149">
    <property type="entry name" value="Metallophos"/>
    <property type="match status" value="1"/>
</dbReference>
<dbReference type="Pfam" id="PF01344">
    <property type="entry name" value="Kelch_1"/>
    <property type="match status" value="1"/>
</dbReference>
<sequence>MIILIKLIISGYLYLTNLNRGRDEMMKRTIPLLLMITMLFTILLGGSSVVAISAQDDSPIMINHEDLQLLHPRRGHSATVIGDILWITGGRAYYSHYLGWGQDGTKEFQDFPNIEWINLKTGERGYTDVGTGSKYYKSTAFTIDDHSPYIYIAANREMQRFNTETLEIEAMENIGELDTWNTGSWGQMEIDGKNYVVIMAEDATISIFDPVTEKFIDREAFDYEIPAEGGYAGAVVENKFYIFGGEPLHDDSLDSEDEGEASRLAWVFDPNAEKGSQWKQLSDLPSGVDGPCVAVVGDKLYILAGRNMGEFLPTVYEYTPATDSYIRRSDLPYGSHKHAIAAYGDSIWVTYGYTWGLEEENKFGFRMHHPHVIEYFPLRDDIVLQPGEMKSIKGDKMNINLTWSEADHITGKKQSLSINWIAATSSTEGVIYIREKDGGKFEEIKVKPEYFSMDIYEAHSYQAVLKNLIPDTVYEYYVESKGTNPIKSEIYTLRTSPEDPINFTFVVMGDTKAQYDVFNDLNGEILEMFGKNAEKGIPGFVGFTGDYGGNGAFIEYDAWFNYGVGGKSNTKEMMARYPMIHVHGNHERLAPTWWNLFNFPEKAMKGWPDLNNEGNEEYWYSYNYGNVHFVAFMSGYPKQEWNKAQLEWLKNDLAKAKQAKDTGEIDWVVILLHHSIYTTSTGHMNDVLEGAGLMEEGGFIDIAEESGAVDVVFTAHDHNYERTKNIVGYRSRLEGELQQAQYYKKDNAYAEEGSGRFGEATADKGIIFITSAGAGAQNRDMYPIEEVGDSSWLAFRKTDPALEEAASTHPVFHYMTIDVTPDTLTITAIEKDVAHLEGWEEADDGFNGVLDSIVIRKPVSKQ</sequence>
<dbReference type="PANTHER" id="PTHR45867:SF3">
    <property type="entry name" value="ACID PHOSPHATASE TYPE 7"/>
    <property type="match status" value="1"/>
</dbReference>
<dbReference type="InterPro" id="IPR004843">
    <property type="entry name" value="Calcineurin-like_PHP"/>
</dbReference>
<dbReference type="Gene3D" id="2.120.10.80">
    <property type="entry name" value="Kelch-type beta propeller"/>
    <property type="match status" value="1"/>
</dbReference>
<dbReference type="GO" id="GO:0003993">
    <property type="term" value="F:acid phosphatase activity"/>
    <property type="evidence" value="ECO:0007669"/>
    <property type="project" value="InterPro"/>
</dbReference>
<protein>
    <submittedName>
        <fullName evidence="5">Kelch motif-containing protein</fullName>
    </submittedName>
</protein>
<evidence type="ECO:0000256" key="2">
    <source>
        <dbReference type="SAM" id="Phobius"/>
    </source>
</evidence>
<dbReference type="EMBL" id="FZOJ01000002">
    <property type="protein sequence ID" value="SNR97743.1"/>
    <property type="molecule type" value="Genomic_DNA"/>
</dbReference>
<evidence type="ECO:0000313" key="5">
    <source>
        <dbReference type="EMBL" id="SNR97743.1"/>
    </source>
</evidence>
<evidence type="ECO:0000256" key="1">
    <source>
        <dbReference type="ARBA" id="ARBA00022729"/>
    </source>
</evidence>
<dbReference type="PANTHER" id="PTHR45867">
    <property type="entry name" value="PURPLE ACID PHOSPHATASE"/>
    <property type="match status" value="1"/>
</dbReference>
<dbReference type="InterPro" id="IPR008963">
    <property type="entry name" value="Purple_acid_Pase-like_N"/>
</dbReference>
<evidence type="ECO:0000313" key="6">
    <source>
        <dbReference type="Proteomes" id="UP000198304"/>
    </source>
</evidence>
<dbReference type="InterPro" id="IPR015915">
    <property type="entry name" value="Kelch-typ_b-propeller"/>
</dbReference>
<organism evidence="5 6">
    <name type="scientific">Anaerovirgula multivorans</name>
    <dbReference type="NCBI Taxonomy" id="312168"/>
    <lineage>
        <taxon>Bacteria</taxon>
        <taxon>Bacillati</taxon>
        <taxon>Bacillota</taxon>
        <taxon>Clostridia</taxon>
        <taxon>Peptostreptococcales</taxon>
        <taxon>Natronincolaceae</taxon>
        <taxon>Anaerovirgula</taxon>
    </lineage>
</organism>
<feature type="domain" description="Calcineurin-like phosphoesterase" evidence="3">
    <location>
        <begin position="504"/>
        <end position="720"/>
    </location>
</feature>
<keyword evidence="6" id="KW-1185">Reference proteome</keyword>
<evidence type="ECO:0000259" key="3">
    <source>
        <dbReference type="Pfam" id="PF00149"/>
    </source>
</evidence>
<dbReference type="SUPFAM" id="SSF117281">
    <property type="entry name" value="Kelch motif"/>
    <property type="match status" value="1"/>
</dbReference>
<dbReference type="Proteomes" id="UP000198304">
    <property type="component" value="Unassembled WGS sequence"/>
</dbReference>
<dbReference type="GO" id="GO:0046872">
    <property type="term" value="F:metal ion binding"/>
    <property type="evidence" value="ECO:0007669"/>
    <property type="project" value="InterPro"/>
</dbReference>
<accession>A0A239ARZ7</accession>
<gene>
    <name evidence="5" type="ORF">SAMN05446037_1002191</name>
</gene>
<dbReference type="SUPFAM" id="SSF56300">
    <property type="entry name" value="Metallo-dependent phosphatases"/>
    <property type="match status" value="1"/>
</dbReference>
<dbReference type="Pfam" id="PF16656">
    <property type="entry name" value="Pur_ac_phosph_N"/>
    <property type="match status" value="1"/>
</dbReference>
<dbReference type="InterPro" id="IPR006652">
    <property type="entry name" value="Kelch_1"/>
</dbReference>